<organism evidence="1">
    <name type="scientific">Anguilla anguilla</name>
    <name type="common">European freshwater eel</name>
    <name type="synonym">Muraena anguilla</name>
    <dbReference type="NCBI Taxonomy" id="7936"/>
    <lineage>
        <taxon>Eukaryota</taxon>
        <taxon>Metazoa</taxon>
        <taxon>Chordata</taxon>
        <taxon>Craniata</taxon>
        <taxon>Vertebrata</taxon>
        <taxon>Euteleostomi</taxon>
        <taxon>Actinopterygii</taxon>
        <taxon>Neopterygii</taxon>
        <taxon>Teleostei</taxon>
        <taxon>Anguilliformes</taxon>
        <taxon>Anguillidae</taxon>
        <taxon>Anguilla</taxon>
    </lineage>
</organism>
<name>A0A0E9RIN9_ANGAN</name>
<evidence type="ECO:0000313" key="1">
    <source>
        <dbReference type="EMBL" id="JAH28208.1"/>
    </source>
</evidence>
<dbReference type="AlphaFoldDB" id="A0A0E9RIN9"/>
<dbReference type="EMBL" id="GBXM01080369">
    <property type="protein sequence ID" value="JAH28208.1"/>
    <property type="molecule type" value="Transcribed_RNA"/>
</dbReference>
<reference evidence="1" key="1">
    <citation type="submission" date="2014-11" db="EMBL/GenBank/DDBJ databases">
        <authorList>
            <person name="Amaro Gonzalez C."/>
        </authorList>
    </citation>
    <scope>NUCLEOTIDE SEQUENCE</scope>
</reference>
<sequence>MLQQPVNALHLKILRVAS</sequence>
<accession>A0A0E9RIN9</accession>
<proteinExistence type="predicted"/>
<reference evidence="1" key="2">
    <citation type="journal article" date="2015" name="Fish Shellfish Immunol.">
        <title>Early steps in the European eel (Anguilla anguilla)-Vibrio vulnificus interaction in the gills: Role of the RtxA13 toxin.</title>
        <authorList>
            <person name="Callol A."/>
            <person name="Pajuelo D."/>
            <person name="Ebbesson L."/>
            <person name="Teles M."/>
            <person name="MacKenzie S."/>
            <person name="Amaro C."/>
        </authorList>
    </citation>
    <scope>NUCLEOTIDE SEQUENCE</scope>
</reference>
<protein>
    <submittedName>
        <fullName evidence="1">Uncharacterized protein</fullName>
    </submittedName>
</protein>